<dbReference type="GO" id="GO:0016020">
    <property type="term" value="C:membrane"/>
    <property type="evidence" value="ECO:0007669"/>
    <property type="project" value="UniProtKB-SubCell"/>
</dbReference>
<dbReference type="GO" id="GO:0042285">
    <property type="term" value="F:xylosyltransferase activity"/>
    <property type="evidence" value="ECO:0007669"/>
    <property type="project" value="TreeGrafter"/>
</dbReference>
<evidence type="ECO:0000313" key="8">
    <source>
        <dbReference type="EMBL" id="KYQ88174.1"/>
    </source>
</evidence>
<proteinExistence type="predicted"/>
<evidence type="ECO:0000256" key="7">
    <source>
        <dbReference type="SAM" id="SignalP"/>
    </source>
</evidence>
<keyword evidence="5" id="KW-0472">Membrane</keyword>
<name>A0A151Z2Y8_TIELA</name>
<accession>A0A151Z2Y8</accession>
<evidence type="ECO:0000256" key="1">
    <source>
        <dbReference type="ARBA" id="ARBA00004606"/>
    </source>
</evidence>
<evidence type="ECO:0000256" key="4">
    <source>
        <dbReference type="ARBA" id="ARBA00022989"/>
    </source>
</evidence>
<dbReference type="InParanoid" id="A0A151Z2Y8"/>
<dbReference type="AlphaFoldDB" id="A0A151Z2Y8"/>
<gene>
    <name evidence="8" type="ORF">DLAC_11424</name>
</gene>
<comment type="subcellular location">
    <subcellularLocation>
        <location evidence="1">Membrane</location>
        <topology evidence="1">Single-pass type II membrane protein</topology>
    </subcellularLocation>
</comment>
<evidence type="ECO:0000256" key="5">
    <source>
        <dbReference type="ARBA" id="ARBA00023136"/>
    </source>
</evidence>
<evidence type="ECO:0000256" key="6">
    <source>
        <dbReference type="ARBA" id="ARBA00023180"/>
    </source>
</evidence>
<dbReference type="InterPro" id="IPR051292">
    <property type="entry name" value="Xyl/GlcA_transferase"/>
</dbReference>
<dbReference type="InterPro" id="IPR029044">
    <property type="entry name" value="Nucleotide-diphossugar_trans"/>
</dbReference>
<dbReference type="Gene3D" id="3.90.550.10">
    <property type="entry name" value="Spore Coat Polysaccharide Biosynthesis Protein SpsA, Chain A"/>
    <property type="match status" value="1"/>
</dbReference>
<feature type="chain" id="PRO_5007592789" evidence="7">
    <location>
        <begin position="20"/>
        <end position="444"/>
    </location>
</feature>
<dbReference type="GO" id="GO:0015020">
    <property type="term" value="F:glucuronosyltransferase activity"/>
    <property type="evidence" value="ECO:0007669"/>
    <property type="project" value="TreeGrafter"/>
</dbReference>
<keyword evidence="7" id="KW-0732">Signal</keyword>
<comment type="caution">
    <text evidence="8">The sequence shown here is derived from an EMBL/GenBank/DDBJ whole genome shotgun (WGS) entry which is preliminary data.</text>
</comment>
<dbReference type="GO" id="GO:0035269">
    <property type="term" value="P:protein O-linked glycosylation via mannose"/>
    <property type="evidence" value="ECO:0007669"/>
    <property type="project" value="TreeGrafter"/>
</dbReference>
<dbReference type="PANTHER" id="PTHR12270">
    <property type="entry name" value="GLYCOSYLTRANSFERASE-RELATED"/>
    <property type="match status" value="1"/>
</dbReference>
<reference evidence="8 9" key="1">
    <citation type="submission" date="2015-12" db="EMBL/GenBank/DDBJ databases">
        <title>Dictyostelia acquired genes for synthesis and detection of signals that induce cell-type specialization by lateral gene transfer from prokaryotes.</title>
        <authorList>
            <person name="Gloeckner G."/>
            <person name="Schaap P."/>
        </authorList>
    </citation>
    <scope>NUCLEOTIDE SEQUENCE [LARGE SCALE GENOMIC DNA]</scope>
    <source>
        <strain evidence="8 9">TK</strain>
    </source>
</reference>
<dbReference type="OrthoDB" id="411524at2759"/>
<evidence type="ECO:0000313" key="9">
    <source>
        <dbReference type="Proteomes" id="UP000076078"/>
    </source>
</evidence>
<keyword evidence="3" id="KW-0735">Signal-anchor</keyword>
<evidence type="ECO:0000256" key="2">
    <source>
        <dbReference type="ARBA" id="ARBA00022692"/>
    </source>
</evidence>
<keyword evidence="6" id="KW-0325">Glycoprotein</keyword>
<dbReference type="Proteomes" id="UP000076078">
    <property type="component" value="Unassembled WGS sequence"/>
</dbReference>
<dbReference type="EMBL" id="LODT01000053">
    <property type="protein sequence ID" value="KYQ88174.1"/>
    <property type="molecule type" value="Genomic_DNA"/>
</dbReference>
<organism evidence="8 9">
    <name type="scientific">Tieghemostelium lacteum</name>
    <name type="common">Slime mold</name>
    <name type="synonym">Dictyostelium lacteum</name>
    <dbReference type="NCBI Taxonomy" id="361077"/>
    <lineage>
        <taxon>Eukaryota</taxon>
        <taxon>Amoebozoa</taxon>
        <taxon>Evosea</taxon>
        <taxon>Eumycetozoa</taxon>
        <taxon>Dictyostelia</taxon>
        <taxon>Dictyosteliales</taxon>
        <taxon>Raperosteliaceae</taxon>
        <taxon>Tieghemostelium</taxon>
    </lineage>
</organism>
<dbReference type="SUPFAM" id="SSF53448">
    <property type="entry name" value="Nucleotide-diphospho-sugar transferases"/>
    <property type="match status" value="1"/>
</dbReference>
<keyword evidence="2" id="KW-0812">Transmembrane</keyword>
<protein>
    <submittedName>
        <fullName evidence="8">Putative glycosyltransferase</fullName>
    </submittedName>
</protein>
<keyword evidence="4" id="KW-1133">Transmembrane helix</keyword>
<evidence type="ECO:0000256" key="3">
    <source>
        <dbReference type="ARBA" id="ARBA00022968"/>
    </source>
</evidence>
<feature type="signal peptide" evidence="7">
    <location>
        <begin position="1"/>
        <end position="19"/>
    </location>
</feature>
<sequence length="444" mass="52847">MIVVSCLMIINFNIELIQSSSENYQNRPYFSLKLLKQSNINNDNNNRENGVNSLHLNQQTVFHKYNNQQYQEKIKEYQSEIDKRIEQYRIEHQQQQDWRIKHYQKNPQETRKPALDFYQGLDKEFQIFPDYLKSLNSQRTKQHYDISIVTQTTVDRLEKVKLMAEKWLAPLSVAVFILNEDKDIDILEKYVSNCPILQEFCDFHLLLANHTRYPVNNLRNLAIQNSKTEFVFNLDVDFLPPLGLHQYIREHIHKQKNDITYSNSEDESKFAFVVPSFSSSIHPKNHPDDKLKLTELVYQHLVEPSNLKLCWNCHSPTNFTHWFQSNEAYQIRYKWIYEPYLIYNRTNAPTFDERLKGYGFDKNSHSFVLAVSGYRFIVLPHAFIIHINHESSNWQGPSVKDQLWDSLSIACDIIKDIKLKYNYSLDDSMFNEPILSQCFTDLHW</sequence>
<keyword evidence="9" id="KW-1185">Reference proteome</keyword>
<keyword evidence="8" id="KW-0808">Transferase</keyword>
<dbReference type="PANTHER" id="PTHR12270:SF52">
    <property type="entry name" value="GLYCOSYLTRANSFERASE-LIKE PROTEIN GNT13-RELATED"/>
    <property type="match status" value="1"/>
</dbReference>
<dbReference type="Pfam" id="PF13896">
    <property type="entry name" value="Glyco_transf_49"/>
    <property type="match status" value="1"/>
</dbReference>